<dbReference type="PANTHER" id="PTHR40044:SF1">
    <property type="entry name" value="INTEGRAL MEMBRANE PROTEIN"/>
    <property type="match status" value="1"/>
</dbReference>
<sequence length="167" mass="17925">MFNKEFTKTRKLTISALCIALYVVVMMCTQSFAFGQYQIRIATALYALSAIFPFLIVPFGLANFVSNSIMGGLGPLDMLGGALVGIATSAAIVWLKSKDLPNYLIAVAITLIPGLAVPVWLSLLLGIPYWVLVSSIILGQLVSGIVGAAFVTALEKKEVLTEIIDKR</sequence>
<evidence type="ECO:0008006" key="3">
    <source>
        <dbReference type="Google" id="ProtNLM"/>
    </source>
</evidence>
<dbReference type="EMBL" id="VSSQ01008823">
    <property type="protein sequence ID" value="MPM39951.1"/>
    <property type="molecule type" value="Genomic_DNA"/>
</dbReference>
<reference evidence="2" key="1">
    <citation type="submission" date="2019-08" db="EMBL/GenBank/DDBJ databases">
        <authorList>
            <person name="Kucharzyk K."/>
            <person name="Murdoch R.W."/>
            <person name="Higgins S."/>
            <person name="Loffler F."/>
        </authorList>
    </citation>
    <scope>NUCLEOTIDE SEQUENCE</scope>
</reference>
<keyword evidence="1" id="KW-0472">Membrane</keyword>
<feature type="transmembrane region" description="Helical" evidence="1">
    <location>
        <begin position="12"/>
        <end position="33"/>
    </location>
</feature>
<feature type="transmembrane region" description="Helical" evidence="1">
    <location>
        <begin position="45"/>
        <end position="66"/>
    </location>
</feature>
<gene>
    <name evidence="2" type="ORF">SDC9_86587</name>
</gene>
<dbReference type="InterPro" id="IPR010387">
    <property type="entry name" value="QueT"/>
</dbReference>
<accession>A0A644ZJC7</accession>
<keyword evidence="1" id="KW-1133">Transmembrane helix</keyword>
<keyword evidence="1" id="KW-0812">Transmembrane</keyword>
<feature type="transmembrane region" description="Helical" evidence="1">
    <location>
        <begin position="78"/>
        <end position="95"/>
    </location>
</feature>
<dbReference type="PANTHER" id="PTHR40044">
    <property type="entry name" value="INTEGRAL MEMBRANE PROTEIN-RELATED"/>
    <property type="match status" value="1"/>
</dbReference>
<evidence type="ECO:0000313" key="2">
    <source>
        <dbReference type="EMBL" id="MPM39951.1"/>
    </source>
</evidence>
<comment type="caution">
    <text evidence="2">The sequence shown here is derived from an EMBL/GenBank/DDBJ whole genome shotgun (WGS) entry which is preliminary data.</text>
</comment>
<name>A0A644ZJC7_9ZZZZ</name>
<dbReference type="Pfam" id="PF06177">
    <property type="entry name" value="QueT"/>
    <property type="match status" value="1"/>
</dbReference>
<organism evidence="2">
    <name type="scientific">bioreactor metagenome</name>
    <dbReference type="NCBI Taxonomy" id="1076179"/>
    <lineage>
        <taxon>unclassified sequences</taxon>
        <taxon>metagenomes</taxon>
        <taxon>ecological metagenomes</taxon>
    </lineage>
</organism>
<proteinExistence type="predicted"/>
<protein>
    <recommendedName>
        <fullName evidence="3">QueT transporter</fullName>
    </recommendedName>
</protein>
<feature type="transmembrane region" description="Helical" evidence="1">
    <location>
        <begin position="102"/>
        <end position="121"/>
    </location>
</feature>
<dbReference type="AlphaFoldDB" id="A0A644ZJC7"/>
<feature type="transmembrane region" description="Helical" evidence="1">
    <location>
        <begin position="127"/>
        <end position="154"/>
    </location>
</feature>
<dbReference type="Gene3D" id="1.10.1760.20">
    <property type="match status" value="1"/>
</dbReference>
<evidence type="ECO:0000256" key="1">
    <source>
        <dbReference type="SAM" id="Phobius"/>
    </source>
</evidence>